<protein>
    <submittedName>
        <fullName evidence="9">ATP-binding protein</fullName>
    </submittedName>
</protein>
<dbReference type="InterPro" id="IPR003661">
    <property type="entry name" value="HisK_dim/P_dom"/>
</dbReference>
<dbReference type="Gene3D" id="3.30.565.10">
    <property type="entry name" value="Histidine kinase-like ATPase, C-terminal domain"/>
    <property type="match status" value="1"/>
</dbReference>
<dbReference type="InterPro" id="IPR011645">
    <property type="entry name" value="HNOB_dom_associated"/>
</dbReference>
<reference evidence="9 10" key="1">
    <citation type="journal article" date="2020" name="Harmful Algae">
        <title>Molecular and morphological characterization of a novel dihydroanatoxin-a producing Microcoleus species (cyanobacteria) from the Russian River, California, USA.</title>
        <authorList>
            <person name="Conklin K.Y."/>
            <person name="Stancheva R."/>
            <person name="Otten T.G."/>
            <person name="Fadness R."/>
            <person name="Boyer G.L."/>
            <person name="Read B."/>
            <person name="Zhang X."/>
            <person name="Sheath R.G."/>
        </authorList>
    </citation>
    <scope>NUCLEOTIDE SEQUENCE [LARGE SCALE GENOMIC DNA]</scope>
    <source>
        <strain evidence="9 10">PTRS2</strain>
    </source>
</reference>
<keyword evidence="4" id="KW-0418">Kinase</keyword>
<dbReference type="Gene3D" id="1.10.287.130">
    <property type="match status" value="1"/>
</dbReference>
<keyword evidence="7" id="KW-0175">Coiled coil</keyword>
<keyword evidence="9" id="KW-0067">ATP-binding</keyword>
<dbReference type="Pfam" id="PF07701">
    <property type="entry name" value="HNOBA"/>
    <property type="match status" value="1"/>
</dbReference>
<keyword evidence="2" id="KW-0597">Phosphoprotein</keyword>
<sequence length="466" mass="52355">MNKPLYTLNPQIFCEIFPFHIGFNHNLEIVQVGEVLQRTHQIPLLGEPIDGHFQIHQPAIAFDILKIQKKIRSLFILESKHNSLKLKGQMVALKEEQVILFICSVWNPDSSLLSKLAVKLKDFAIHDLTPDFLFLQQTSQTAIREVQSLTEELTQQKIQIQASLEVQKELTSLSQNQSQHLKQALSNIKETQSQLIQAEKMSSLGMLVAGIAHEINNPVTFIHGNLRYLQEYVESLLKLLQLYQKYYPQPPSEIATEADIIDIVFLETDLPKLLNSIKIGTERICKIVDSLKNFSRHDEAKKKPVDIHSGIDSTLLILQHRLKAYGRNAEIQVIKQYGELPLVNCYASSINQVFMNIISNSIDALRDAEENCADWNQEPTIVIRTLVNDAQNLVVRIADNGMGMEQSAMDKIFDPFFTTKPVGKGTGLGLSISYGIVVEKHGGKLSCISAPGEGAEFAIEIPLLNS</sequence>
<dbReference type="InterPro" id="IPR003594">
    <property type="entry name" value="HATPase_dom"/>
</dbReference>
<evidence type="ECO:0000313" key="10">
    <source>
        <dbReference type="Proteomes" id="UP001384579"/>
    </source>
</evidence>
<dbReference type="PANTHER" id="PTHR43065">
    <property type="entry name" value="SENSOR HISTIDINE KINASE"/>
    <property type="match status" value="1"/>
</dbReference>
<evidence type="ECO:0000313" key="9">
    <source>
        <dbReference type="EMBL" id="MEK0186813.1"/>
    </source>
</evidence>
<dbReference type="EMBL" id="JBBLXS010000261">
    <property type="protein sequence ID" value="MEK0186813.1"/>
    <property type="molecule type" value="Genomic_DNA"/>
</dbReference>
<organism evidence="9 10">
    <name type="scientific">Microcoleus anatoxicus PTRS2</name>
    <dbReference type="NCBI Taxonomy" id="2705321"/>
    <lineage>
        <taxon>Bacteria</taxon>
        <taxon>Bacillati</taxon>
        <taxon>Cyanobacteriota</taxon>
        <taxon>Cyanophyceae</taxon>
        <taxon>Oscillatoriophycideae</taxon>
        <taxon>Oscillatoriales</taxon>
        <taxon>Microcoleaceae</taxon>
        <taxon>Microcoleus</taxon>
        <taxon>Microcoleus anatoxicus</taxon>
    </lineage>
</organism>
<evidence type="ECO:0000256" key="3">
    <source>
        <dbReference type="ARBA" id="ARBA00022741"/>
    </source>
</evidence>
<dbReference type="GO" id="GO:0005524">
    <property type="term" value="F:ATP binding"/>
    <property type="evidence" value="ECO:0007669"/>
    <property type="project" value="UniProtKB-KW"/>
</dbReference>
<feature type="coiled-coil region" evidence="7">
    <location>
        <begin position="139"/>
        <end position="201"/>
    </location>
</feature>
<dbReference type="InterPro" id="IPR005467">
    <property type="entry name" value="His_kinase_dom"/>
</dbReference>
<keyword evidence="10" id="KW-1185">Reference proteome</keyword>
<dbReference type="InterPro" id="IPR042463">
    <property type="entry name" value="HNOB_dom_associated_sf"/>
</dbReference>
<keyword evidence="6" id="KW-0141">cGMP biosynthesis</keyword>
<dbReference type="InterPro" id="IPR004358">
    <property type="entry name" value="Sig_transdc_His_kin-like_C"/>
</dbReference>
<keyword evidence="5" id="KW-0902">Two-component regulatory system</keyword>
<evidence type="ECO:0000256" key="7">
    <source>
        <dbReference type="SAM" id="Coils"/>
    </source>
</evidence>
<keyword evidence="3" id="KW-0547">Nucleotide-binding</keyword>
<keyword evidence="4" id="KW-0808">Transferase</keyword>
<dbReference type="PANTHER" id="PTHR43065:SF50">
    <property type="entry name" value="HISTIDINE KINASE"/>
    <property type="match status" value="1"/>
</dbReference>
<comment type="catalytic activity">
    <reaction evidence="1">
        <text>ATP + protein L-histidine = ADP + protein N-phospho-L-histidine.</text>
        <dbReference type="EC" id="2.7.13.3"/>
    </reaction>
</comment>
<dbReference type="SMART" id="SM00388">
    <property type="entry name" value="HisKA"/>
    <property type="match status" value="1"/>
</dbReference>
<dbReference type="Proteomes" id="UP001384579">
    <property type="component" value="Unassembled WGS sequence"/>
</dbReference>
<feature type="domain" description="Histidine kinase" evidence="8">
    <location>
        <begin position="210"/>
        <end position="465"/>
    </location>
</feature>
<dbReference type="PRINTS" id="PR00344">
    <property type="entry name" value="BCTRLSENSOR"/>
</dbReference>
<dbReference type="Gene3D" id="3.30.450.260">
    <property type="entry name" value="Haem NO binding associated domain"/>
    <property type="match status" value="1"/>
</dbReference>
<evidence type="ECO:0000256" key="6">
    <source>
        <dbReference type="ARBA" id="ARBA00023293"/>
    </source>
</evidence>
<dbReference type="RefSeq" id="WP_340520954.1">
    <property type="nucleotide sequence ID" value="NZ_JBBLXS010000261.1"/>
</dbReference>
<dbReference type="SUPFAM" id="SSF47384">
    <property type="entry name" value="Homodimeric domain of signal transducing histidine kinase"/>
    <property type="match status" value="1"/>
</dbReference>
<dbReference type="Pfam" id="PF02518">
    <property type="entry name" value="HATPase_c"/>
    <property type="match status" value="1"/>
</dbReference>
<comment type="caution">
    <text evidence="9">The sequence shown here is derived from an EMBL/GenBank/DDBJ whole genome shotgun (WGS) entry which is preliminary data.</text>
</comment>
<dbReference type="PROSITE" id="PS50109">
    <property type="entry name" value="HIS_KIN"/>
    <property type="match status" value="1"/>
</dbReference>
<dbReference type="CDD" id="cd00082">
    <property type="entry name" value="HisKA"/>
    <property type="match status" value="1"/>
</dbReference>
<name>A0ABU8YQW9_9CYAN</name>
<evidence type="ECO:0000256" key="2">
    <source>
        <dbReference type="ARBA" id="ARBA00022553"/>
    </source>
</evidence>
<accession>A0ABU8YQW9</accession>
<evidence type="ECO:0000256" key="4">
    <source>
        <dbReference type="ARBA" id="ARBA00022777"/>
    </source>
</evidence>
<dbReference type="SUPFAM" id="SSF55874">
    <property type="entry name" value="ATPase domain of HSP90 chaperone/DNA topoisomerase II/histidine kinase"/>
    <property type="match status" value="1"/>
</dbReference>
<dbReference type="SMART" id="SM00387">
    <property type="entry name" value="HATPase_c"/>
    <property type="match status" value="1"/>
</dbReference>
<gene>
    <name evidence="9" type="ORF">WMG39_18440</name>
</gene>
<evidence type="ECO:0000256" key="5">
    <source>
        <dbReference type="ARBA" id="ARBA00023012"/>
    </source>
</evidence>
<evidence type="ECO:0000259" key="8">
    <source>
        <dbReference type="PROSITE" id="PS50109"/>
    </source>
</evidence>
<proteinExistence type="predicted"/>
<dbReference type="InterPro" id="IPR036890">
    <property type="entry name" value="HATPase_C_sf"/>
</dbReference>
<evidence type="ECO:0000256" key="1">
    <source>
        <dbReference type="ARBA" id="ARBA00000085"/>
    </source>
</evidence>
<dbReference type="InterPro" id="IPR036097">
    <property type="entry name" value="HisK_dim/P_sf"/>
</dbReference>